<dbReference type="EMBL" id="DF836473">
    <property type="protein sequence ID" value="GAN07978.1"/>
    <property type="molecule type" value="Genomic_DNA"/>
</dbReference>
<feature type="region of interest" description="Disordered" evidence="1">
    <location>
        <begin position="194"/>
        <end position="220"/>
    </location>
</feature>
<dbReference type="Proteomes" id="UP000053815">
    <property type="component" value="Unassembled WGS sequence"/>
</dbReference>
<organism evidence="2">
    <name type="scientific">Mucor ambiguus</name>
    <dbReference type="NCBI Taxonomy" id="91626"/>
    <lineage>
        <taxon>Eukaryota</taxon>
        <taxon>Fungi</taxon>
        <taxon>Fungi incertae sedis</taxon>
        <taxon>Mucoromycota</taxon>
        <taxon>Mucoromycotina</taxon>
        <taxon>Mucoromycetes</taxon>
        <taxon>Mucorales</taxon>
        <taxon>Mucorineae</taxon>
        <taxon>Mucoraceae</taxon>
        <taxon>Mucor</taxon>
    </lineage>
</organism>
<reference evidence="2" key="1">
    <citation type="submission" date="2014-09" db="EMBL/GenBank/DDBJ databases">
        <title>Draft genome sequence of an oleaginous Mucoromycotina fungus Mucor ambiguus NBRC6742.</title>
        <authorList>
            <person name="Takeda I."/>
            <person name="Yamane N."/>
            <person name="Morita T."/>
            <person name="Tamano K."/>
            <person name="Machida M."/>
            <person name="Baker S."/>
            <person name="Koike H."/>
        </authorList>
    </citation>
    <scope>NUCLEOTIDE SEQUENCE</scope>
    <source>
        <strain evidence="2">NBRC 6742</strain>
    </source>
</reference>
<feature type="compositionally biased region" description="Acidic residues" evidence="1">
    <location>
        <begin position="68"/>
        <end position="102"/>
    </location>
</feature>
<evidence type="ECO:0000313" key="2">
    <source>
        <dbReference type="EMBL" id="GAN07978.1"/>
    </source>
</evidence>
<feature type="region of interest" description="Disordered" evidence="1">
    <location>
        <begin position="62"/>
        <end position="129"/>
    </location>
</feature>
<evidence type="ECO:0000313" key="3">
    <source>
        <dbReference type="Proteomes" id="UP000053815"/>
    </source>
</evidence>
<dbReference type="OrthoDB" id="2274111at2759"/>
<evidence type="ECO:0000256" key="1">
    <source>
        <dbReference type="SAM" id="MobiDB-lite"/>
    </source>
</evidence>
<dbReference type="AlphaFoldDB" id="A0A0C9N066"/>
<gene>
    <name evidence="2" type="ORF">MAM1_0184c07483</name>
</gene>
<protein>
    <submittedName>
        <fullName evidence="2">Uncharacterized protein</fullName>
    </submittedName>
</protein>
<feature type="compositionally biased region" description="Polar residues" evidence="1">
    <location>
        <begin position="1"/>
        <end position="11"/>
    </location>
</feature>
<keyword evidence="3" id="KW-1185">Reference proteome</keyword>
<name>A0A0C9N066_9FUNG</name>
<feature type="compositionally biased region" description="Acidic residues" evidence="1">
    <location>
        <begin position="199"/>
        <end position="219"/>
    </location>
</feature>
<sequence length="354" mass="41066">MPLILTATSHENINNSSSNNRPTSRFEYFSDFDDNDFSVLDSRSLRRRQRFNRRTLLQPLLQRYASQYEDEQDSQEDEDEEEEEDEEDDDQEDEDEDEDEDGFIITTTTTTTTNDASNSQDLEDQNDDTITESFSRSRVDIYRLAIRTNSEILQDLAAIIRILRQINALYRVFNSSSNNLGGFLRLRRAGRSRLYSSDTSDEDQEQEDQEQEDQEEEEEANKLLEAGLEDLQAVLSTDSSNNKKQSTLALLALITFQYSHCSDDYLKRYLDPNGEFNPTLAMFAAATYDDDDDDQELKSCRDIMLVAEEIYGPDWLKEFHKGKEGALRKMLEKLTFVAKIRLKVRDLNIPPVIR</sequence>
<accession>A0A0C9N066</accession>
<feature type="region of interest" description="Disordered" evidence="1">
    <location>
        <begin position="1"/>
        <end position="22"/>
    </location>
</feature>
<proteinExistence type="predicted"/>